<dbReference type="InterPro" id="IPR003663">
    <property type="entry name" value="Sugar/inositol_transpt"/>
</dbReference>
<feature type="transmembrane region" description="Helical" evidence="9">
    <location>
        <begin position="446"/>
        <end position="469"/>
    </location>
</feature>
<evidence type="ECO:0000256" key="6">
    <source>
        <dbReference type="ARBA" id="ARBA00022989"/>
    </source>
</evidence>
<dbReference type="Gene3D" id="1.20.1250.20">
    <property type="entry name" value="MFS general substrate transporter like domains"/>
    <property type="match status" value="1"/>
</dbReference>
<feature type="transmembrane region" description="Helical" evidence="9">
    <location>
        <begin position="317"/>
        <end position="335"/>
    </location>
</feature>
<dbReference type="Proteomes" id="UP000030752">
    <property type="component" value="Unassembled WGS sequence"/>
</dbReference>
<feature type="transmembrane region" description="Helical" evidence="9">
    <location>
        <begin position="105"/>
        <end position="125"/>
    </location>
</feature>
<dbReference type="HOGENOM" id="CLU_001265_11_5_1"/>
<keyword evidence="12" id="KW-1185">Reference proteome</keyword>
<feature type="transmembrane region" description="Helical" evidence="9">
    <location>
        <begin position="382"/>
        <end position="402"/>
    </location>
</feature>
<keyword evidence="3 8" id="KW-0813">Transport</keyword>
<dbReference type="InParanoid" id="W2RMD3"/>
<gene>
    <name evidence="11" type="ORF">HMPREF1541_07270</name>
</gene>
<keyword evidence="4" id="KW-0762">Sugar transport</keyword>
<sequence>MSTSNNGQTPATTFHAEKAATAHVEEQLGHGAAVDAKHASDAEHAMTFWAALRSHKKAVFWSMVISMTIVMEGYDTILINNFFAFPSFQRRYGQYTEEHGWLLTGPWQAGLTNASVCGTIIGAFINGYVTAKFGYRLTLVGALFFMNAFIFITFFAQNIQTLLVGQILCGIPWGVFATSAPAYASEICPMILRGYLTVYVNLCWAIGQFIAAGVLQGCLELTNHWGYRIPFAVQWVWPVPLLVAIFFAPESPWYLVRTDRLDEAKRMLQRLSDKATTDEINGTLAMLVHTVKIEQDTTAGTSYWHCFRGVDLRRTEICCVTFAGQVLSGSTFAYAPTYFFTQAGIDTANAYKLNLGGTAMAFLGTVLSWFLITWFGRRTLYLTGQASLATLLVLIGILSAATDSGAGLWAQAALAMIWLFVYSLTVGPIAYAIVSETSSVRLRAQTVVLARNTYQVTNIISGVLNPYMLNPNEWGWSGKSGFFWAGTAGLTALWAFFRLPEAKGRTYEEMDIMFSRGVSARNFSKYHVDAYATEVDATRERKA</sequence>
<dbReference type="VEuPathDB" id="FungiDB:HMPREF1541_07270"/>
<dbReference type="PROSITE" id="PS00217">
    <property type="entry name" value="SUGAR_TRANSPORT_2"/>
    <property type="match status" value="1"/>
</dbReference>
<feature type="domain" description="Major facilitator superfamily (MFS) profile" evidence="10">
    <location>
        <begin position="61"/>
        <end position="503"/>
    </location>
</feature>
<evidence type="ECO:0000259" key="10">
    <source>
        <dbReference type="PROSITE" id="PS50850"/>
    </source>
</evidence>
<evidence type="ECO:0000313" key="11">
    <source>
        <dbReference type="EMBL" id="ETN37647.1"/>
    </source>
</evidence>
<feature type="transmembrane region" description="Helical" evidence="9">
    <location>
        <begin position="355"/>
        <end position="375"/>
    </location>
</feature>
<evidence type="ECO:0000256" key="3">
    <source>
        <dbReference type="ARBA" id="ARBA00022448"/>
    </source>
</evidence>
<dbReference type="PANTHER" id="PTHR48022">
    <property type="entry name" value="PLASTIDIC GLUCOSE TRANSPORTER 4"/>
    <property type="match status" value="1"/>
</dbReference>
<evidence type="ECO:0000256" key="4">
    <source>
        <dbReference type="ARBA" id="ARBA00022597"/>
    </source>
</evidence>
<keyword evidence="6 9" id="KW-1133">Transmembrane helix</keyword>
<evidence type="ECO:0000256" key="1">
    <source>
        <dbReference type="ARBA" id="ARBA00004141"/>
    </source>
</evidence>
<dbReference type="GO" id="GO:0005351">
    <property type="term" value="F:carbohydrate:proton symporter activity"/>
    <property type="evidence" value="ECO:0007669"/>
    <property type="project" value="TreeGrafter"/>
</dbReference>
<accession>W2RMD3</accession>
<evidence type="ECO:0000256" key="2">
    <source>
        <dbReference type="ARBA" id="ARBA00010992"/>
    </source>
</evidence>
<evidence type="ECO:0000256" key="5">
    <source>
        <dbReference type="ARBA" id="ARBA00022692"/>
    </source>
</evidence>
<name>W2RMD3_CYPE1</name>
<evidence type="ECO:0000256" key="8">
    <source>
        <dbReference type="RuleBase" id="RU003346"/>
    </source>
</evidence>
<dbReference type="NCBIfam" id="TIGR00879">
    <property type="entry name" value="SP"/>
    <property type="match status" value="1"/>
</dbReference>
<dbReference type="OrthoDB" id="6612291at2759"/>
<feature type="transmembrane region" description="Helical" evidence="9">
    <location>
        <begin position="235"/>
        <end position="256"/>
    </location>
</feature>
<dbReference type="SUPFAM" id="SSF103473">
    <property type="entry name" value="MFS general substrate transporter"/>
    <property type="match status" value="1"/>
</dbReference>
<comment type="subcellular location">
    <subcellularLocation>
        <location evidence="1">Membrane</location>
        <topology evidence="1">Multi-pass membrane protein</topology>
    </subcellularLocation>
</comment>
<feature type="transmembrane region" description="Helical" evidence="9">
    <location>
        <begin position="481"/>
        <end position="497"/>
    </location>
</feature>
<organism evidence="11 12">
    <name type="scientific">Cyphellophora europaea (strain CBS 101466)</name>
    <name type="common">Phialophora europaea</name>
    <dbReference type="NCBI Taxonomy" id="1220924"/>
    <lineage>
        <taxon>Eukaryota</taxon>
        <taxon>Fungi</taxon>
        <taxon>Dikarya</taxon>
        <taxon>Ascomycota</taxon>
        <taxon>Pezizomycotina</taxon>
        <taxon>Eurotiomycetes</taxon>
        <taxon>Chaetothyriomycetidae</taxon>
        <taxon>Chaetothyriales</taxon>
        <taxon>Cyphellophoraceae</taxon>
        <taxon>Cyphellophora</taxon>
    </lineage>
</organism>
<feature type="transmembrane region" description="Helical" evidence="9">
    <location>
        <begin position="408"/>
        <end position="434"/>
    </location>
</feature>
<comment type="similarity">
    <text evidence="2 8">Belongs to the major facilitator superfamily. Sugar transporter (TC 2.A.1.1) family.</text>
</comment>
<dbReference type="InterPro" id="IPR005828">
    <property type="entry name" value="MFS_sugar_transport-like"/>
</dbReference>
<keyword evidence="5 9" id="KW-0812">Transmembrane</keyword>
<dbReference type="InterPro" id="IPR020846">
    <property type="entry name" value="MFS_dom"/>
</dbReference>
<reference evidence="11 12" key="1">
    <citation type="submission" date="2013-03" db="EMBL/GenBank/DDBJ databases">
        <title>The Genome Sequence of Phialophora europaea CBS 101466.</title>
        <authorList>
            <consortium name="The Broad Institute Genomics Platform"/>
            <person name="Cuomo C."/>
            <person name="de Hoog S."/>
            <person name="Gorbushina A."/>
            <person name="Walker B."/>
            <person name="Young S.K."/>
            <person name="Zeng Q."/>
            <person name="Gargeya S."/>
            <person name="Fitzgerald M."/>
            <person name="Haas B."/>
            <person name="Abouelleil A."/>
            <person name="Allen A.W."/>
            <person name="Alvarado L."/>
            <person name="Arachchi H.M."/>
            <person name="Berlin A.M."/>
            <person name="Chapman S.B."/>
            <person name="Gainer-Dewar J."/>
            <person name="Goldberg J."/>
            <person name="Griggs A."/>
            <person name="Gujja S."/>
            <person name="Hansen M."/>
            <person name="Howarth C."/>
            <person name="Imamovic A."/>
            <person name="Ireland A."/>
            <person name="Larimer J."/>
            <person name="McCowan C."/>
            <person name="Murphy C."/>
            <person name="Pearson M."/>
            <person name="Poon T.W."/>
            <person name="Priest M."/>
            <person name="Roberts A."/>
            <person name="Saif S."/>
            <person name="Shea T."/>
            <person name="Sisk P."/>
            <person name="Sykes S."/>
            <person name="Wortman J."/>
            <person name="Nusbaum C."/>
            <person name="Birren B."/>
        </authorList>
    </citation>
    <scope>NUCLEOTIDE SEQUENCE [LARGE SCALE GENOMIC DNA]</scope>
    <source>
        <strain evidence="11 12">CBS 101466</strain>
    </source>
</reference>
<dbReference type="EMBL" id="KB822723">
    <property type="protein sequence ID" value="ETN37647.1"/>
    <property type="molecule type" value="Genomic_DNA"/>
</dbReference>
<proteinExistence type="inferred from homology"/>
<dbReference type="FunFam" id="1.20.1250.20:FF:000254">
    <property type="entry name" value="MAL31p Maltose permease"/>
    <property type="match status" value="1"/>
</dbReference>
<evidence type="ECO:0000256" key="9">
    <source>
        <dbReference type="SAM" id="Phobius"/>
    </source>
</evidence>
<dbReference type="PANTHER" id="PTHR48022:SF83">
    <property type="entry name" value="MAJOR FACILITATOR SUPERFAMILY (MFS) PROFILE DOMAIN-CONTAINING PROTEIN"/>
    <property type="match status" value="1"/>
</dbReference>
<dbReference type="Pfam" id="PF00083">
    <property type="entry name" value="Sugar_tr"/>
    <property type="match status" value="1"/>
</dbReference>
<feature type="transmembrane region" description="Helical" evidence="9">
    <location>
        <begin position="162"/>
        <end position="184"/>
    </location>
</feature>
<dbReference type="PROSITE" id="PS50850">
    <property type="entry name" value="MFS"/>
    <property type="match status" value="1"/>
</dbReference>
<feature type="transmembrane region" description="Helical" evidence="9">
    <location>
        <begin position="137"/>
        <end position="156"/>
    </location>
</feature>
<dbReference type="InterPro" id="IPR050360">
    <property type="entry name" value="MFS_Sugar_Transporters"/>
</dbReference>
<evidence type="ECO:0000313" key="12">
    <source>
        <dbReference type="Proteomes" id="UP000030752"/>
    </source>
</evidence>
<dbReference type="GeneID" id="19974609"/>
<dbReference type="InterPro" id="IPR005829">
    <property type="entry name" value="Sugar_transporter_CS"/>
</dbReference>
<dbReference type="InterPro" id="IPR036259">
    <property type="entry name" value="MFS_trans_sf"/>
</dbReference>
<evidence type="ECO:0000256" key="7">
    <source>
        <dbReference type="ARBA" id="ARBA00023136"/>
    </source>
</evidence>
<keyword evidence="7 9" id="KW-0472">Membrane</keyword>
<dbReference type="RefSeq" id="XP_008719816.1">
    <property type="nucleotide sequence ID" value="XM_008721594.1"/>
</dbReference>
<feature type="transmembrane region" description="Helical" evidence="9">
    <location>
        <begin position="58"/>
        <end position="85"/>
    </location>
</feature>
<dbReference type="GO" id="GO:0016020">
    <property type="term" value="C:membrane"/>
    <property type="evidence" value="ECO:0007669"/>
    <property type="project" value="UniProtKB-SubCell"/>
</dbReference>
<dbReference type="AlphaFoldDB" id="W2RMD3"/>
<protein>
    <recommendedName>
        <fullName evidence="10">Major facilitator superfamily (MFS) profile domain-containing protein</fullName>
    </recommendedName>
</protein>
<dbReference type="eggNOG" id="KOG0254">
    <property type="taxonomic scope" value="Eukaryota"/>
</dbReference>
<feature type="transmembrane region" description="Helical" evidence="9">
    <location>
        <begin position="196"/>
        <end position="215"/>
    </location>
</feature>